<keyword evidence="3" id="KW-0133">Cell shape</keyword>
<keyword evidence="2 3" id="KW-0694">RNA-binding</keyword>
<dbReference type="Proteomes" id="UP000230033">
    <property type="component" value="Unassembled WGS sequence"/>
</dbReference>
<dbReference type="Gene3D" id="3.30.300.20">
    <property type="match status" value="1"/>
</dbReference>
<dbReference type="EMBL" id="PEZJ01000028">
    <property type="protein sequence ID" value="PIS13804.1"/>
    <property type="molecule type" value="Genomic_DNA"/>
</dbReference>
<sequence>MKEFLEFLIQSIVNYPQEVAVQEKEVADVVSLTVKANPEDIKVIIGREGRTIKAIRNLLWVIATKQGKKINIVVGE</sequence>
<dbReference type="AlphaFoldDB" id="A0A2H0WMC1"/>
<comment type="caution">
    <text evidence="4">The sequence shown here is derived from an EMBL/GenBank/DDBJ whole genome shotgun (WGS) entry which is preliminary data.</text>
</comment>
<comment type="function">
    <text evidence="3">A probable RNA chaperone. Forms a complex with KhpB which binds to cellular RNA and controls its expression. Plays a role in peptidoglycan (PG) homeostasis and cell length regulation.</text>
</comment>
<dbReference type="GO" id="GO:0008360">
    <property type="term" value="P:regulation of cell shape"/>
    <property type="evidence" value="ECO:0007669"/>
    <property type="project" value="UniProtKB-KW"/>
</dbReference>
<keyword evidence="1 3" id="KW-0963">Cytoplasm</keyword>
<dbReference type="SUPFAM" id="SSF54791">
    <property type="entry name" value="Eukaryotic type KH-domain (KH-domain type I)"/>
    <property type="match status" value="1"/>
</dbReference>
<dbReference type="HAMAP" id="MF_00088">
    <property type="entry name" value="KhpA"/>
    <property type="match status" value="1"/>
</dbReference>
<dbReference type="PANTHER" id="PTHR34654:SF1">
    <property type="entry name" value="RNA-BINDING PROTEIN KHPA"/>
    <property type="match status" value="1"/>
</dbReference>
<comment type="subunit">
    <text evidence="3">Forms a complex with KhpB.</text>
</comment>
<comment type="similarity">
    <text evidence="3">Belongs to the KhpA RNA-binding protein family.</text>
</comment>
<reference evidence="5" key="1">
    <citation type="submission" date="2017-09" db="EMBL/GenBank/DDBJ databases">
        <title>Depth-based differentiation of microbial function through sediment-hosted aquifers and enrichment of novel symbionts in the deep terrestrial subsurface.</title>
        <authorList>
            <person name="Probst A.J."/>
            <person name="Ladd B."/>
            <person name="Jarett J.K."/>
            <person name="Geller-Mcgrath D.E."/>
            <person name="Sieber C.M.K."/>
            <person name="Emerson J.B."/>
            <person name="Anantharaman K."/>
            <person name="Thomas B.C."/>
            <person name="Malmstrom R."/>
            <person name="Stieglmeier M."/>
            <person name="Klingl A."/>
            <person name="Woyke T."/>
            <person name="Ryan C.M."/>
            <person name="Banfield J.F."/>
        </authorList>
    </citation>
    <scope>NUCLEOTIDE SEQUENCE [LARGE SCALE GENOMIC DNA]</scope>
</reference>
<accession>A0A2H0WMC1</accession>
<dbReference type="Pfam" id="PF13083">
    <property type="entry name" value="KH_KhpA-B"/>
    <property type="match status" value="1"/>
</dbReference>
<evidence type="ECO:0000313" key="5">
    <source>
        <dbReference type="Proteomes" id="UP000230033"/>
    </source>
</evidence>
<evidence type="ECO:0000256" key="2">
    <source>
        <dbReference type="ARBA" id="ARBA00022884"/>
    </source>
</evidence>
<proteinExistence type="inferred from homology"/>
<dbReference type="CDD" id="cd22533">
    <property type="entry name" value="KH-II_YlqC-like"/>
    <property type="match status" value="1"/>
</dbReference>
<evidence type="ECO:0000313" key="4">
    <source>
        <dbReference type="EMBL" id="PIS13804.1"/>
    </source>
</evidence>
<dbReference type="InterPro" id="IPR015946">
    <property type="entry name" value="KH_dom-like_a/b"/>
</dbReference>
<dbReference type="GO" id="GO:0071555">
    <property type="term" value="P:cell wall organization"/>
    <property type="evidence" value="ECO:0007669"/>
    <property type="project" value="UniProtKB-KW"/>
</dbReference>
<protein>
    <recommendedName>
        <fullName evidence="3">RNA-binding protein KhpA</fullName>
    </recommendedName>
    <alternativeName>
        <fullName evidence="3">KH-domain protein A</fullName>
    </alternativeName>
</protein>
<dbReference type="PANTHER" id="PTHR34654">
    <property type="entry name" value="UPF0109 PROTEIN SCO5592"/>
    <property type="match status" value="1"/>
</dbReference>
<gene>
    <name evidence="3" type="primary">khpA</name>
    <name evidence="4" type="ORF">COT65_02200</name>
</gene>
<dbReference type="InterPro" id="IPR020627">
    <property type="entry name" value="KhpA"/>
</dbReference>
<keyword evidence="3" id="KW-0143">Chaperone</keyword>
<evidence type="ECO:0000256" key="1">
    <source>
        <dbReference type="ARBA" id="ARBA00022490"/>
    </source>
</evidence>
<dbReference type="GO" id="GO:0005737">
    <property type="term" value="C:cytoplasm"/>
    <property type="evidence" value="ECO:0007669"/>
    <property type="project" value="UniProtKB-SubCell"/>
</dbReference>
<dbReference type="InterPro" id="IPR036612">
    <property type="entry name" value="KH_dom_type_1_sf"/>
</dbReference>
<dbReference type="GO" id="GO:0003723">
    <property type="term" value="F:RNA binding"/>
    <property type="evidence" value="ECO:0007669"/>
    <property type="project" value="UniProtKB-UniRule"/>
</dbReference>
<comment type="subcellular location">
    <subcellularLocation>
        <location evidence="3">Cytoplasm</location>
    </subcellularLocation>
</comment>
<organism evidence="4 5">
    <name type="scientific">Candidatus Shapirobacteria bacterium CG09_land_8_20_14_0_10_47_13</name>
    <dbReference type="NCBI Taxonomy" id="1974481"/>
    <lineage>
        <taxon>Bacteria</taxon>
        <taxon>Candidatus Shapironibacteriota</taxon>
    </lineage>
</organism>
<dbReference type="GO" id="GO:0009252">
    <property type="term" value="P:peptidoglycan biosynthetic process"/>
    <property type="evidence" value="ECO:0007669"/>
    <property type="project" value="UniProtKB-UniRule"/>
</dbReference>
<name>A0A2H0WMC1_9BACT</name>
<keyword evidence="3" id="KW-0961">Cell wall biogenesis/degradation</keyword>
<evidence type="ECO:0000256" key="3">
    <source>
        <dbReference type="HAMAP-Rule" id="MF_00088"/>
    </source>
</evidence>